<dbReference type="EMBL" id="NBXB01000011">
    <property type="protein sequence ID" value="RFA16433.1"/>
    <property type="molecule type" value="Genomic_DNA"/>
</dbReference>
<feature type="active site" evidence="4">
    <location>
        <position position="17"/>
    </location>
</feature>
<dbReference type="PRINTS" id="PR00719">
    <property type="entry name" value="LMWPTPASE"/>
</dbReference>
<evidence type="ECO:0000256" key="1">
    <source>
        <dbReference type="ARBA" id="ARBA00011063"/>
    </source>
</evidence>
<gene>
    <name evidence="7" type="ORF">B7R22_02810</name>
</gene>
<evidence type="ECO:0000259" key="6">
    <source>
        <dbReference type="SMART" id="SM00226"/>
    </source>
</evidence>
<dbReference type="SUPFAM" id="SSF52788">
    <property type="entry name" value="Phosphotyrosine protein phosphatases I"/>
    <property type="match status" value="1"/>
</dbReference>
<feature type="active site" description="Proton donor" evidence="4">
    <location>
        <position position="121"/>
    </location>
</feature>
<evidence type="ECO:0000256" key="3">
    <source>
        <dbReference type="ARBA" id="ARBA00022912"/>
    </source>
</evidence>
<dbReference type="InterPro" id="IPR036196">
    <property type="entry name" value="Ptyr_pPase_sf"/>
</dbReference>
<feature type="domain" description="Phosphotyrosine protein phosphatase I" evidence="6">
    <location>
        <begin position="5"/>
        <end position="190"/>
    </location>
</feature>
<dbReference type="Pfam" id="PF01451">
    <property type="entry name" value="LMWPc"/>
    <property type="match status" value="1"/>
</dbReference>
<evidence type="ECO:0000313" key="7">
    <source>
        <dbReference type="EMBL" id="RFA16433.1"/>
    </source>
</evidence>
<name>A0A3E0W4I6_9MICO</name>
<keyword evidence="2" id="KW-0378">Hydrolase</keyword>
<dbReference type="SMART" id="SM00226">
    <property type="entry name" value="LMWPc"/>
    <property type="match status" value="1"/>
</dbReference>
<comment type="similarity">
    <text evidence="1">Belongs to the low molecular weight phosphotyrosine protein phosphatase family.</text>
</comment>
<dbReference type="Gene3D" id="3.40.50.2300">
    <property type="match status" value="1"/>
</dbReference>
<dbReference type="GO" id="GO:0004725">
    <property type="term" value="F:protein tyrosine phosphatase activity"/>
    <property type="evidence" value="ECO:0007669"/>
    <property type="project" value="InterPro"/>
</dbReference>
<comment type="caution">
    <text evidence="7">The sequence shown here is derived from an EMBL/GenBank/DDBJ whole genome shotgun (WGS) entry which is preliminary data.</text>
</comment>
<evidence type="ECO:0000256" key="4">
    <source>
        <dbReference type="PIRSR" id="PIRSR617867-1"/>
    </source>
</evidence>
<proteinExistence type="inferred from homology"/>
<keyword evidence="3" id="KW-0904">Protein phosphatase</keyword>
<evidence type="ECO:0000256" key="2">
    <source>
        <dbReference type="ARBA" id="ARBA00022801"/>
    </source>
</evidence>
<protein>
    <recommendedName>
        <fullName evidence="6">Phosphotyrosine protein phosphatase I domain-containing protein</fullName>
    </recommendedName>
</protein>
<evidence type="ECO:0000313" key="8">
    <source>
        <dbReference type="Proteomes" id="UP000256541"/>
    </source>
</evidence>
<feature type="active site" description="Nucleophile" evidence="4">
    <location>
        <position position="11"/>
    </location>
</feature>
<dbReference type="InterPro" id="IPR017867">
    <property type="entry name" value="Tyr_phospatase_low_mol_wt"/>
</dbReference>
<accession>A0A3E0W4I6</accession>
<feature type="region of interest" description="Disordered" evidence="5">
    <location>
        <begin position="148"/>
        <end position="167"/>
    </location>
</feature>
<dbReference type="PANTHER" id="PTHR11717">
    <property type="entry name" value="LOW MOLECULAR WEIGHT PROTEIN TYROSINE PHOSPHATASE"/>
    <property type="match status" value="1"/>
</dbReference>
<sequence>MVTTLSILTVCSGNICRSPLAEGLLREGLRTIDGVEIASAGSIARDGDEVTPQILEIGNDHGIDLSGHLARYMIEPFVAEADLLFAMSRSHRRSIVEMVPRKVASTFTLREFARLAQQIPDEEVLAVASRESSVRNRLRAAITLAASRRGQSDPPLHPDDDDIVDPYRRDDETYALSASQLVPAVDAVARYLTLASRS</sequence>
<reference evidence="7 8" key="1">
    <citation type="submission" date="2017-04" db="EMBL/GenBank/DDBJ databases">
        <title>Comparative genome analysis of Subtercola boreus.</title>
        <authorList>
            <person name="Cho Y.-J."/>
            <person name="Cho A."/>
            <person name="Kim O.-S."/>
            <person name="Lee J.-I."/>
        </authorList>
    </citation>
    <scope>NUCLEOTIDE SEQUENCE [LARGE SCALE GENOMIC DNA]</scope>
    <source>
        <strain evidence="7 8">P27479</strain>
    </source>
</reference>
<dbReference type="InterPro" id="IPR023485">
    <property type="entry name" value="Ptyr_pPase"/>
</dbReference>
<dbReference type="OrthoDB" id="9784339at2"/>
<organism evidence="7 8">
    <name type="scientific">Subtercola boreus</name>
    <dbReference type="NCBI Taxonomy" id="120213"/>
    <lineage>
        <taxon>Bacteria</taxon>
        <taxon>Bacillati</taxon>
        <taxon>Actinomycetota</taxon>
        <taxon>Actinomycetes</taxon>
        <taxon>Micrococcales</taxon>
        <taxon>Microbacteriaceae</taxon>
        <taxon>Subtercola</taxon>
    </lineage>
</organism>
<dbReference type="InterPro" id="IPR050438">
    <property type="entry name" value="LMW_PTPase"/>
</dbReference>
<dbReference type="PANTHER" id="PTHR11717:SF31">
    <property type="entry name" value="LOW MOLECULAR WEIGHT PROTEIN-TYROSINE-PHOSPHATASE ETP-RELATED"/>
    <property type="match status" value="1"/>
</dbReference>
<evidence type="ECO:0000256" key="5">
    <source>
        <dbReference type="SAM" id="MobiDB-lite"/>
    </source>
</evidence>
<dbReference type="AlphaFoldDB" id="A0A3E0W4I6"/>
<dbReference type="Proteomes" id="UP000256541">
    <property type="component" value="Unassembled WGS sequence"/>
</dbReference>